<dbReference type="GO" id="GO:0016791">
    <property type="term" value="F:phosphatase activity"/>
    <property type="evidence" value="ECO:0007669"/>
    <property type="project" value="UniProtKB-ARBA"/>
</dbReference>
<dbReference type="AlphaFoldDB" id="A0A914C0B0"/>
<keyword evidence="1" id="KW-1185">Reference proteome</keyword>
<dbReference type="InterPro" id="IPR029033">
    <property type="entry name" value="His_PPase_superfam"/>
</dbReference>
<dbReference type="Gene3D" id="3.40.50.1240">
    <property type="entry name" value="Phosphoglycerate mutase-like"/>
    <property type="match status" value="1"/>
</dbReference>
<evidence type="ECO:0000313" key="1">
    <source>
        <dbReference type="Proteomes" id="UP000887540"/>
    </source>
</evidence>
<dbReference type="SUPFAM" id="SSF53254">
    <property type="entry name" value="Phosphoglycerate mutase-like"/>
    <property type="match status" value="1"/>
</dbReference>
<evidence type="ECO:0000313" key="2">
    <source>
        <dbReference type="WBParaSite" id="ACRNAN_Path_1415.g5560.t1"/>
    </source>
</evidence>
<reference evidence="2" key="1">
    <citation type="submission" date="2022-11" db="UniProtKB">
        <authorList>
            <consortium name="WormBaseParasite"/>
        </authorList>
    </citation>
    <scope>IDENTIFICATION</scope>
</reference>
<dbReference type="WBParaSite" id="ACRNAN_Path_1415.g5560.t1">
    <property type="protein sequence ID" value="ACRNAN_Path_1415.g5560.t1"/>
    <property type="gene ID" value="ACRNAN_Path_1415.g5560"/>
</dbReference>
<sequence>METSRELISVPAQTKQSFSELEIPLKQPTVFLFRHGRRPMCAFEDDVLLTEEGAQQAIEFGKYLKNLGIEPGIFLSSPFKRCQETLRNIIKGWEIDPNRYLIVDETILGDRQTKYDKMSEIVQKTLKSSTPNQLHLICSHDIMIGDCIRTLFPDLDLYGQKILPYGMGVGFLYKILSVFKN</sequence>
<accession>A0A914C0B0</accession>
<proteinExistence type="predicted"/>
<dbReference type="CDD" id="cd07040">
    <property type="entry name" value="HP"/>
    <property type="match status" value="1"/>
</dbReference>
<organism evidence="1 2">
    <name type="scientific">Acrobeloides nanus</name>
    <dbReference type="NCBI Taxonomy" id="290746"/>
    <lineage>
        <taxon>Eukaryota</taxon>
        <taxon>Metazoa</taxon>
        <taxon>Ecdysozoa</taxon>
        <taxon>Nematoda</taxon>
        <taxon>Chromadorea</taxon>
        <taxon>Rhabditida</taxon>
        <taxon>Tylenchina</taxon>
        <taxon>Cephalobomorpha</taxon>
        <taxon>Cephaloboidea</taxon>
        <taxon>Cephalobidae</taxon>
        <taxon>Acrobeloides</taxon>
    </lineage>
</organism>
<dbReference type="InterPro" id="IPR013078">
    <property type="entry name" value="His_Pase_superF_clade-1"/>
</dbReference>
<dbReference type="Proteomes" id="UP000887540">
    <property type="component" value="Unplaced"/>
</dbReference>
<name>A0A914C0B0_9BILA</name>
<dbReference type="Pfam" id="PF00300">
    <property type="entry name" value="His_Phos_1"/>
    <property type="match status" value="1"/>
</dbReference>
<protein>
    <submittedName>
        <fullName evidence="2">Phosphoglycerate mutase</fullName>
    </submittedName>
</protein>